<name>A0AA38S0W9_9PEZI</name>
<dbReference type="Proteomes" id="UP001174694">
    <property type="component" value="Unassembled WGS sequence"/>
</dbReference>
<proteinExistence type="predicted"/>
<reference evidence="2" key="1">
    <citation type="submission" date="2022-07" db="EMBL/GenBank/DDBJ databases">
        <title>Fungi with potential for degradation of polypropylene.</title>
        <authorList>
            <person name="Gostincar C."/>
        </authorList>
    </citation>
    <scope>NUCLEOTIDE SEQUENCE</scope>
    <source>
        <strain evidence="2">EXF-13308</strain>
    </source>
</reference>
<sequence length="321" mass="34346">MAPPTFYYFFDLPPELREQILTYLCVAPGGVHLGEWCKYPPAPGESSSSSSMSEKTDGTAAHDGDDANAGIAPWYLPGPPAARFPLNLFLVGTQFYREAADVYFGRNAFHVDATTSRRSLDGIFSSETGLLACPRYAQSRRRIRHVVLVVRRLGGQFQNEAAPWLLDMILCGALRVLDVRLAKPMFASQGPFTAPLVRPGVRGEGSAAVAAAAALAAGEGFRALLRLLADPSLERRSLAVAAGGHWTLWCPFHVAPPEGMREVAPPVRAGLVPVVRVLVGDGSDKGGHLGVLDEWLEVDVAALLAAHGGGSEELRILKIGD</sequence>
<comment type="caution">
    <text evidence="2">The sequence shown here is derived from an EMBL/GenBank/DDBJ whole genome shotgun (WGS) entry which is preliminary data.</text>
</comment>
<feature type="compositionally biased region" description="Basic and acidic residues" evidence="1">
    <location>
        <begin position="54"/>
        <end position="63"/>
    </location>
</feature>
<evidence type="ECO:0000313" key="2">
    <source>
        <dbReference type="EMBL" id="KAJ9151898.1"/>
    </source>
</evidence>
<evidence type="ECO:0000256" key="1">
    <source>
        <dbReference type="SAM" id="MobiDB-lite"/>
    </source>
</evidence>
<evidence type="ECO:0000313" key="3">
    <source>
        <dbReference type="Proteomes" id="UP001174694"/>
    </source>
</evidence>
<dbReference type="EMBL" id="JANBVO010000005">
    <property type="protein sequence ID" value="KAJ9151898.1"/>
    <property type="molecule type" value="Genomic_DNA"/>
</dbReference>
<accession>A0AA38S0W9</accession>
<organism evidence="2 3">
    <name type="scientific">Pleurostoma richardsiae</name>
    <dbReference type="NCBI Taxonomy" id="41990"/>
    <lineage>
        <taxon>Eukaryota</taxon>
        <taxon>Fungi</taxon>
        <taxon>Dikarya</taxon>
        <taxon>Ascomycota</taxon>
        <taxon>Pezizomycotina</taxon>
        <taxon>Sordariomycetes</taxon>
        <taxon>Sordariomycetidae</taxon>
        <taxon>Calosphaeriales</taxon>
        <taxon>Pleurostomataceae</taxon>
        <taxon>Pleurostoma</taxon>
    </lineage>
</organism>
<gene>
    <name evidence="2" type="ORF">NKR23_g2705</name>
</gene>
<keyword evidence="3" id="KW-1185">Reference proteome</keyword>
<feature type="region of interest" description="Disordered" evidence="1">
    <location>
        <begin position="43"/>
        <end position="63"/>
    </location>
</feature>
<dbReference type="AlphaFoldDB" id="A0AA38S0W9"/>
<protein>
    <submittedName>
        <fullName evidence="2">Uncharacterized protein</fullName>
    </submittedName>
</protein>